<gene>
    <name evidence="2" type="ORF">B0H16DRAFT_1515896</name>
</gene>
<dbReference type="EMBL" id="JARKIB010000016">
    <property type="protein sequence ID" value="KAJ7770558.1"/>
    <property type="molecule type" value="Genomic_DNA"/>
</dbReference>
<dbReference type="Proteomes" id="UP001215598">
    <property type="component" value="Unassembled WGS sequence"/>
</dbReference>
<keyword evidence="3" id="KW-1185">Reference proteome</keyword>
<evidence type="ECO:0000256" key="1">
    <source>
        <dbReference type="SAM" id="Phobius"/>
    </source>
</evidence>
<keyword evidence="1" id="KW-0472">Membrane</keyword>
<keyword evidence="1" id="KW-0812">Transmembrane</keyword>
<organism evidence="2 3">
    <name type="scientific">Mycena metata</name>
    <dbReference type="NCBI Taxonomy" id="1033252"/>
    <lineage>
        <taxon>Eukaryota</taxon>
        <taxon>Fungi</taxon>
        <taxon>Dikarya</taxon>
        <taxon>Basidiomycota</taxon>
        <taxon>Agaricomycotina</taxon>
        <taxon>Agaricomycetes</taxon>
        <taxon>Agaricomycetidae</taxon>
        <taxon>Agaricales</taxon>
        <taxon>Marasmiineae</taxon>
        <taxon>Mycenaceae</taxon>
        <taxon>Mycena</taxon>
    </lineage>
</organism>
<protein>
    <submittedName>
        <fullName evidence="2">Uncharacterized protein</fullName>
    </submittedName>
</protein>
<reference evidence="2" key="1">
    <citation type="submission" date="2023-03" db="EMBL/GenBank/DDBJ databases">
        <title>Massive genome expansion in bonnet fungi (Mycena s.s.) driven by repeated elements and novel gene families across ecological guilds.</title>
        <authorList>
            <consortium name="Lawrence Berkeley National Laboratory"/>
            <person name="Harder C.B."/>
            <person name="Miyauchi S."/>
            <person name="Viragh M."/>
            <person name="Kuo A."/>
            <person name="Thoen E."/>
            <person name="Andreopoulos B."/>
            <person name="Lu D."/>
            <person name="Skrede I."/>
            <person name="Drula E."/>
            <person name="Henrissat B."/>
            <person name="Morin E."/>
            <person name="Kohler A."/>
            <person name="Barry K."/>
            <person name="LaButti K."/>
            <person name="Morin E."/>
            <person name="Salamov A."/>
            <person name="Lipzen A."/>
            <person name="Mereny Z."/>
            <person name="Hegedus B."/>
            <person name="Baldrian P."/>
            <person name="Stursova M."/>
            <person name="Weitz H."/>
            <person name="Taylor A."/>
            <person name="Grigoriev I.V."/>
            <person name="Nagy L.G."/>
            <person name="Martin F."/>
            <person name="Kauserud H."/>
        </authorList>
    </citation>
    <scope>NUCLEOTIDE SEQUENCE</scope>
    <source>
        <strain evidence="2">CBHHK182m</strain>
    </source>
</reference>
<keyword evidence="1" id="KW-1133">Transmembrane helix</keyword>
<feature type="transmembrane region" description="Helical" evidence="1">
    <location>
        <begin position="6"/>
        <end position="26"/>
    </location>
</feature>
<comment type="caution">
    <text evidence="2">The sequence shown here is derived from an EMBL/GenBank/DDBJ whole genome shotgun (WGS) entry which is preliminary data.</text>
</comment>
<evidence type="ECO:0000313" key="2">
    <source>
        <dbReference type="EMBL" id="KAJ7770558.1"/>
    </source>
</evidence>
<sequence length="167" mass="18115">MSGQIVLFWLALALVVSCSSDFIMGLQDSQHKTFLKRPYSWHLRQSRRHPVCSKREIGTVYNKPLSLFADSFRRSQKTFMMYAARLFALVLATAVTLAAANPLVAPREQCGICTSPTGCPGSCADDGLCHGVCVSGSIVNVPCPNACPGTPNCQIDNDGVCQPWTFA</sequence>
<accession>A0AAD7NQB7</accession>
<dbReference type="AlphaFoldDB" id="A0AAD7NQB7"/>
<proteinExistence type="predicted"/>
<feature type="transmembrane region" description="Helical" evidence="1">
    <location>
        <begin position="82"/>
        <end position="104"/>
    </location>
</feature>
<evidence type="ECO:0000313" key="3">
    <source>
        <dbReference type="Proteomes" id="UP001215598"/>
    </source>
</evidence>
<name>A0AAD7NQB7_9AGAR</name>